<organism evidence="5 6">
    <name type="scientific">Neomonachus schauinslandi</name>
    <name type="common">Hawaiian monk seal</name>
    <name type="synonym">Monachus schauinslandi</name>
    <dbReference type="NCBI Taxonomy" id="29088"/>
    <lineage>
        <taxon>Eukaryota</taxon>
        <taxon>Metazoa</taxon>
        <taxon>Chordata</taxon>
        <taxon>Craniata</taxon>
        <taxon>Vertebrata</taxon>
        <taxon>Euteleostomi</taxon>
        <taxon>Mammalia</taxon>
        <taxon>Eutheria</taxon>
        <taxon>Laurasiatheria</taxon>
        <taxon>Carnivora</taxon>
        <taxon>Caniformia</taxon>
        <taxon>Pinnipedia</taxon>
        <taxon>Phocidae</taxon>
        <taxon>Monachinae</taxon>
        <taxon>Monachini</taxon>
        <taxon>Neomonachus</taxon>
    </lineage>
</organism>
<reference evidence="6" key="1">
    <citation type="submission" date="2025-08" db="UniProtKB">
        <authorList>
            <consortium name="RefSeq"/>
        </authorList>
    </citation>
    <scope>IDENTIFICATION</scope>
    <source>
        <tissue evidence="6">Blood</tissue>
    </source>
</reference>
<dbReference type="PANTHER" id="PTHR34827:SF5">
    <property type="entry name" value="INSULIN GROWTH FACTOR-LIKE FAMILY MEMBER 3"/>
    <property type="match status" value="1"/>
</dbReference>
<evidence type="ECO:0000256" key="3">
    <source>
        <dbReference type="ARBA" id="ARBA00022525"/>
    </source>
</evidence>
<evidence type="ECO:0000256" key="1">
    <source>
        <dbReference type="ARBA" id="ARBA00004613"/>
    </source>
</evidence>
<dbReference type="RefSeq" id="XP_044767300.1">
    <property type="nucleotide sequence ID" value="XM_044911365.1"/>
</dbReference>
<gene>
    <name evidence="6" type="primary">LOC110572694</name>
</gene>
<keyword evidence="5" id="KW-1185">Reference proteome</keyword>
<comment type="subcellular location">
    <subcellularLocation>
        <location evidence="1">Secreted</location>
    </subcellularLocation>
</comment>
<sequence>MQTAEKFNWAEAKLQPGSPQMLVFRGTIKEPPPLLFPTIPVCVTIFLLQCAKVVTDAPMASGLWLCQPAPRCGDQIYNPLQQCCDDDAILPLNRTRPCGPNCTFWPCFELCCPESFGPQKFVVKLKVLGVKTPCFSSPTSRNCPRQGPLTAHG</sequence>
<dbReference type="Pfam" id="PF14653">
    <property type="entry name" value="IGFL"/>
    <property type="match status" value="1"/>
</dbReference>
<dbReference type="Proteomes" id="UP000248481">
    <property type="component" value="Chromosome 16"/>
</dbReference>
<dbReference type="AlphaFoldDB" id="A0A8M1M2V7"/>
<keyword evidence="3" id="KW-0964">Secreted</keyword>
<dbReference type="KEGG" id="nsu:110572694"/>
<evidence type="ECO:0000313" key="6">
    <source>
        <dbReference type="RefSeq" id="XP_044767300.1"/>
    </source>
</evidence>
<dbReference type="GO" id="GO:0005102">
    <property type="term" value="F:signaling receptor binding"/>
    <property type="evidence" value="ECO:0007669"/>
    <property type="project" value="TreeGrafter"/>
</dbReference>
<name>A0A8M1M2V7_NEOSC</name>
<evidence type="ECO:0000313" key="5">
    <source>
        <dbReference type="Proteomes" id="UP000248481"/>
    </source>
</evidence>
<proteinExistence type="inferred from homology"/>
<accession>A0A8M1M2V7</accession>
<evidence type="ECO:0000256" key="4">
    <source>
        <dbReference type="ARBA" id="ARBA00022729"/>
    </source>
</evidence>
<evidence type="ECO:0000256" key="2">
    <source>
        <dbReference type="ARBA" id="ARBA00009529"/>
    </source>
</evidence>
<dbReference type="PANTHER" id="PTHR34827">
    <property type="entry name" value="INSULIN GROWTH FACTOR-LIKE FAMILY MEMBER 3-RELATED"/>
    <property type="match status" value="1"/>
</dbReference>
<protein>
    <submittedName>
        <fullName evidence="6">Insulin growth factor-like family member 3</fullName>
    </submittedName>
</protein>
<comment type="similarity">
    <text evidence="2">Belongs to the IGFL family.</text>
</comment>
<dbReference type="InterPro" id="IPR032744">
    <property type="entry name" value="IGFL"/>
</dbReference>
<dbReference type="GO" id="GO:0005615">
    <property type="term" value="C:extracellular space"/>
    <property type="evidence" value="ECO:0007669"/>
    <property type="project" value="TreeGrafter"/>
</dbReference>
<dbReference type="GeneID" id="110572694"/>
<keyword evidence="4" id="KW-0732">Signal</keyword>